<comment type="similarity">
    <text evidence="4 21">Belongs to the folylpolyglutamate synthase family.</text>
</comment>
<comment type="pathway">
    <text evidence="2">Cofactor biosynthesis; tetrahydrofolate biosynthesis; 7,8-dihydrofolate from 2-amino-4-hydroxy-6-hydroxymethyl-7,8-dihydropteridine diphosphate and 4-aminobenzoate: step 2/2.</text>
</comment>
<dbReference type="NCBIfam" id="TIGR01499">
    <property type="entry name" value="folC"/>
    <property type="match status" value="1"/>
</dbReference>
<evidence type="ECO:0000256" key="3">
    <source>
        <dbReference type="ARBA" id="ARBA00005150"/>
    </source>
</evidence>
<dbReference type="PROSITE" id="PS01011">
    <property type="entry name" value="FOLYLPOLYGLU_SYNT_1"/>
    <property type="match status" value="1"/>
</dbReference>
<gene>
    <name evidence="24" type="primary">folC</name>
    <name evidence="24" type="ORF">J3998_07545</name>
</gene>
<evidence type="ECO:0000256" key="18">
    <source>
        <dbReference type="ARBA" id="ARBA00047808"/>
    </source>
</evidence>
<dbReference type="PANTHER" id="PTHR11136">
    <property type="entry name" value="FOLYLPOLYGLUTAMATE SYNTHASE-RELATED"/>
    <property type="match status" value="1"/>
</dbReference>
<evidence type="ECO:0000256" key="9">
    <source>
        <dbReference type="ARBA" id="ARBA00022723"/>
    </source>
</evidence>
<dbReference type="EC" id="6.3.2.12" evidence="5"/>
<name>A0ABS3Q631_9GAMM</name>
<organism evidence="24 25">
    <name type="scientific">Thiomicrorhabdus marina</name>
    <dbReference type="NCBI Taxonomy" id="2818442"/>
    <lineage>
        <taxon>Bacteria</taxon>
        <taxon>Pseudomonadati</taxon>
        <taxon>Pseudomonadota</taxon>
        <taxon>Gammaproteobacteria</taxon>
        <taxon>Thiotrichales</taxon>
        <taxon>Piscirickettsiaceae</taxon>
        <taxon>Thiomicrorhabdus</taxon>
    </lineage>
</organism>
<accession>A0ABS3Q631</accession>
<dbReference type="InterPro" id="IPR018109">
    <property type="entry name" value="Folylpolyglutamate_synth_CS"/>
</dbReference>
<dbReference type="Gene3D" id="3.40.1190.10">
    <property type="entry name" value="Mur-like, catalytic domain"/>
    <property type="match status" value="1"/>
</dbReference>
<evidence type="ECO:0000256" key="15">
    <source>
        <dbReference type="ARBA" id="ARBA00030592"/>
    </source>
</evidence>
<dbReference type="GO" id="GO:0008841">
    <property type="term" value="F:dihydrofolate synthase activity"/>
    <property type="evidence" value="ECO:0007669"/>
    <property type="project" value="UniProtKB-EC"/>
</dbReference>
<reference evidence="24 25" key="1">
    <citation type="submission" date="2021-03" db="EMBL/GenBank/DDBJ databases">
        <title>Thiomicrorhabdus sp.nov.,novel sulfur-oxidizing bacteria isolated from coastal sediment.</title>
        <authorList>
            <person name="Liu X."/>
        </authorList>
    </citation>
    <scope>NUCLEOTIDE SEQUENCE [LARGE SCALE GENOMIC DNA]</scope>
    <source>
        <strain evidence="24 25">6S2-11</strain>
    </source>
</reference>
<evidence type="ECO:0000256" key="14">
    <source>
        <dbReference type="ARBA" id="ARBA00030048"/>
    </source>
</evidence>
<evidence type="ECO:0000259" key="23">
    <source>
        <dbReference type="Pfam" id="PF08245"/>
    </source>
</evidence>
<evidence type="ECO:0000256" key="20">
    <source>
        <dbReference type="ARBA" id="ARBA00049161"/>
    </source>
</evidence>
<dbReference type="GO" id="GO:0004326">
    <property type="term" value="F:tetrahydrofolylpolyglutamate synthase activity"/>
    <property type="evidence" value="ECO:0007669"/>
    <property type="project" value="UniProtKB-EC"/>
</dbReference>
<evidence type="ECO:0000256" key="10">
    <source>
        <dbReference type="ARBA" id="ARBA00022741"/>
    </source>
</evidence>
<keyword evidence="8 21" id="KW-0436">Ligase</keyword>
<comment type="pathway">
    <text evidence="3">Cofactor biosynthesis; tetrahydrofolylpolyglutamate biosynthesis.</text>
</comment>
<dbReference type="InterPro" id="IPR013221">
    <property type="entry name" value="Mur_ligase_cen"/>
</dbReference>
<dbReference type="InterPro" id="IPR004101">
    <property type="entry name" value="Mur_ligase_C"/>
</dbReference>
<dbReference type="SUPFAM" id="SSF53244">
    <property type="entry name" value="MurD-like peptide ligases, peptide-binding domain"/>
    <property type="match status" value="1"/>
</dbReference>
<evidence type="ECO:0000259" key="22">
    <source>
        <dbReference type="Pfam" id="PF02875"/>
    </source>
</evidence>
<evidence type="ECO:0000256" key="11">
    <source>
        <dbReference type="ARBA" id="ARBA00022840"/>
    </source>
</evidence>
<comment type="catalytic activity">
    <reaction evidence="20">
        <text>7,8-dihydropteroate + L-glutamate + ATP = 7,8-dihydrofolate + ADP + phosphate + H(+)</text>
        <dbReference type="Rhea" id="RHEA:23584"/>
        <dbReference type="ChEBI" id="CHEBI:15378"/>
        <dbReference type="ChEBI" id="CHEBI:17839"/>
        <dbReference type="ChEBI" id="CHEBI:29985"/>
        <dbReference type="ChEBI" id="CHEBI:30616"/>
        <dbReference type="ChEBI" id="CHEBI:43474"/>
        <dbReference type="ChEBI" id="CHEBI:57451"/>
        <dbReference type="ChEBI" id="CHEBI:456216"/>
        <dbReference type="EC" id="6.3.2.12"/>
    </reaction>
</comment>
<dbReference type="EC" id="6.3.2.17" evidence="6"/>
<comment type="caution">
    <text evidence="24">The sequence shown here is derived from an EMBL/GenBank/DDBJ whole genome shotgun (WGS) entry which is preliminary data.</text>
</comment>
<feature type="domain" description="Mur ligase C-terminal" evidence="22">
    <location>
        <begin position="308"/>
        <end position="415"/>
    </location>
</feature>
<evidence type="ECO:0000256" key="17">
    <source>
        <dbReference type="ARBA" id="ARBA00047493"/>
    </source>
</evidence>
<dbReference type="NCBIfam" id="NF008101">
    <property type="entry name" value="PRK10846.1"/>
    <property type="match status" value="1"/>
</dbReference>
<keyword evidence="9" id="KW-0479">Metal-binding</keyword>
<dbReference type="PIRSF" id="PIRSF001563">
    <property type="entry name" value="Folylpolyglu_synth"/>
    <property type="match status" value="1"/>
</dbReference>
<comment type="catalytic activity">
    <reaction evidence="18">
        <text>10-formyltetrahydrofolyl-(gamma-L-Glu)(n) + L-glutamate + ATP = 10-formyltetrahydrofolyl-(gamma-L-Glu)(n+1) + ADP + phosphate + H(+)</text>
        <dbReference type="Rhea" id="RHEA:51904"/>
        <dbReference type="Rhea" id="RHEA-COMP:13088"/>
        <dbReference type="Rhea" id="RHEA-COMP:14300"/>
        <dbReference type="ChEBI" id="CHEBI:15378"/>
        <dbReference type="ChEBI" id="CHEBI:29985"/>
        <dbReference type="ChEBI" id="CHEBI:30616"/>
        <dbReference type="ChEBI" id="CHEBI:43474"/>
        <dbReference type="ChEBI" id="CHEBI:134413"/>
        <dbReference type="ChEBI" id="CHEBI:456216"/>
        <dbReference type="EC" id="6.3.2.17"/>
    </reaction>
</comment>
<dbReference type="SUPFAM" id="SSF53623">
    <property type="entry name" value="MurD-like peptide ligases, catalytic domain"/>
    <property type="match status" value="1"/>
</dbReference>
<dbReference type="InterPro" id="IPR001645">
    <property type="entry name" value="Folylpolyglutamate_synth"/>
</dbReference>
<evidence type="ECO:0000313" key="25">
    <source>
        <dbReference type="Proteomes" id="UP000664835"/>
    </source>
</evidence>
<evidence type="ECO:0000256" key="2">
    <source>
        <dbReference type="ARBA" id="ARBA00004799"/>
    </source>
</evidence>
<keyword evidence="25" id="KW-1185">Reference proteome</keyword>
<keyword evidence="12" id="KW-0460">Magnesium</keyword>
<evidence type="ECO:0000256" key="1">
    <source>
        <dbReference type="ARBA" id="ARBA00002714"/>
    </source>
</evidence>
<dbReference type="Pfam" id="PF08245">
    <property type="entry name" value="Mur_ligase_M"/>
    <property type="match status" value="1"/>
</dbReference>
<evidence type="ECO:0000256" key="16">
    <source>
        <dbReference type="ARBA" id="ARBA00032510"/>
    </source>
</evidence>
<comment type="catalytic activity">
    <reaction evidence="19">
        <text>(6R)-5,10-methylenetetrahydrofolyl-(gamma-L-Glu)(n) + L-glutamate + ATP = (6R)-5,10-methylenetetrahydrofolyl-(gamma-L-Glu)(n+1) + ADP + phosphate + H(+)</text>
        <dbReference type="Rhea" id="RHEA:51912"/>
        <dbReference type="Rhea" id="RHEA-COMP:13257"/>
        <dbReference type="Rhea" id="RHEA-COMP:13258"/>
        <dbReference type="ChEBI" id="CHEBI:15378"/>
        <dbReference type="ChEBI" id="CHEBI:29985"/>
        <dbReference type="ChEBI" id="CHEBI:30616"/>
        <dbReference type="ChEBI" id="CHEBI:43474"/>
        <dbReference type="ChEBI" id="CHEBI:136572"/>
        <dbReference type="ChEBI" id="CHEBI:456216"/>
        <dbReference type="EC" id="6.3.2.17"/>
    </reaction>
</comment>
<evidence type="ECO:0000256" key="4">
    <source>
        <dbReference type="ARBA" id="ARBA00008276"/>
    </source>
</evidence>
<evidence type="ECO:0000256" key="8">
    <source>
        <dbReference type="ARBA" id="ARBA00022598"/>
    </source>
</evidence>
<sequence>MSAVSKPSANSSVNEWVDWLLQLHAQEIDLGLERVHSVAERMQILRPAPKVITVAGTNGKGSTVAMLVSVLKAAGLNVGAYTSPHIQNFNERIQINGVPVADEQISESFADIELSRAATKLTYFEFSTLAALHIFSNTDLDVVVLEVGLGGRLDAVNIVDADAVIITAIDIDHIEWLGDDRGQIAIEKAGVTRSGHLAVCSDPNPPETLSDYCVRHKVPLHRLGVDYSYQLAEDKKTWCLTRQNGSCFDLPLPSLKGDFQLQNASGVVALLVAMQEAGDLAISFEHLQEALRKGLVQANHPGRLQSLRFEFAGKRFHWLIDVAHNPQSAQVLAMYLEQHKLNNLQALFSVLDDKDSLPMVKKIAPFVTHWTVADLQIPRAAGLQKLQSILVDADVAAEHVTAEESFSEVLERLLQVSGTMTMPEKPTHLVWGSFFTVAQLYQGLNARQVNYV</sequence>
<evidence type="ECO:0000256" key="7">
    <source>
        <dbReference type="ARBA" id="ARBA00019357"/>
    </source>
</evidence>
<evidence type="ECO:0000256" key="13">
    <source>
        <dbReference type="ARBA" id="ARBA00022909"/>
    </source>
</evidence>
<evidence type="ECO:0000256" key="6">
    <source>
        <dbReference type="ARBA" id="ARBA00013025"/>
    </source>
</evidence>
<dbReference type="Gene3D" id="3.90.190.20">
    <property type="entry name" value="Mur ligase, C-terminal domain"/>
    <property type="match status" value="1"/>
</dbReference>
<evidence type="ECO:0000256" key="21">
    <source>
        <dbReference type="PIRNR" id="PIRNR001563"/>
    </source>
</evidence>
<proteinExistence type="inferred from homology"/>
<evidence type="ECO:0000256" key="5">
    <source>
        <dbReference type="ARBA" id="ARBA00013023"/>
    </source>
</evidence>
<keyword evidence="13" id="KW-0289">Folate biosynthesis</keyword>
<evidence type="ECO:0000313" key="24">
    <source>
        <dbReference type="EMBL" id="MBO1927429.1"/>
    </source>
</evidence>
<keyword evidence="10 21" id="KW-0547">Nucleotide-binding</keyword>
<comment type="catalytic activity">
    <reaction evidence="17">
        <text>(6S)-5,6,7,8-tetrahydrofolyl-(gamma-L-Glu)(n) + L-glutamate + ATP = (6S)-5,6,7,8-tetrahydrofolyl-(gamma-L-Glu)(n+1) + ADP + phosphate + H(+)</text>
        <dbReference type="Rhea" id="RHEA:10580"/>
        <dbReference type="Rhea" id="RHEA-COMP:14738"/>
        <dbReference type="Rhea" id="RHEA-COMP:14740"/>
        <dbReference type="ChEBI" id="CHEBI:15378"/>
        <dbReference type="ChEBI" id="CHEBI:29985"/>
        <dbReference type="ChEBI" id="CHEBI:30616"/>
        <dbReference type="ChEBI" id="CHEBI:43474"/>
        <dbReference type="ChEBI" id="CHEBI:141005"/>
        <dbReference type="ChEBI" id="CHEBI:456216"/>
        <dbReference type="EC" id="6.3.2.17"/>
    </reaction>
</comment>
<dbReference type="InterPro" id="IPR036615">
    <property type="entry name" value="Mur_ligase_C_dom_sf"/>
</dbReference>
<feature type="domain" description="Mur ligase central" evidence="23">
    <location>
        <begin position="54"/>
        <end position="193"/>
    </location>
</feature>
<dbReference type="Pfam" id="PF02875">
    <property type="entry name" value="Mur_ligase_C"/>
    <property type="match status" value="1"/>
</dbReference>
<dbReference type="RefSeq" id="WP_208149451.1">
    <property type="nucleotide sequence ID" value="NZ_JAGETV010000011.1"/>
</dbReference>
<dbReference type="EMBL" id="JAGETV010000011">
    <property type="protein sequence ID" value="MBO1927429.1"/>
    <property type="molecule type" value="Genomic_DNA"/>
</dbReference>
<comment type="function">
    <text evidence="1">Functions in two distinct reactions of the de novo folate biosynthetic pathway. Catalyzes the addition of a glutamate residue to dihydropteroate (7,8-dihydropteroate or H2Pte) to form dihydrofolate (7,8-dihydrofolate monoglutamate or H2Pte-Glu). Also catalyzes successive additions of L-glutamate to tetrahydrofolate or 10-formyltetrahydrofolate or 5,10-methylenetetrahydrofolate, leading to folylpolyglutamate derivatives.</text>
</comment>
<keyword evidence="11 21" id="KW-0067">ATP-binding</keyword>
<dbReference type="Proteomes" id="UP000664835">
    <property type="component" value="Unassembled WGS sequence"/>
</dbReference>
<evidence type="ECO:0000256" key="12">
    <source>
        <dbReference type="ARBA" id="ARBA00022842"/>
    </source>
</evidence>
<dbReference type="PANTHER" id="PTHR11136:SF0">
    <property type="entry name" value="DIHYDROFOLATE SYNTHETASE-RELATED"/>
    <property type="match status" value="1"/>
</dbReference>
<evidence type="ECO:0000256" key="19">
    <source>
        <dbReference type="ARBA" id="ARBA00049035"/>
    </source>
</evidence>
<protein>
    <recommendedName>
        <fullName evidence="7">Dihydrofolate synthase/folylpolyglutamate synthase</fullName>
        <ecNumber evidence="5">6.3.2.12</ecNumber>
        <ecNumber evidence="6">6.3.2.17</ecNumber>
    </recommendedName>
    <alternativeName>
        <fullName evidence="16">Folylpoly-gamma-glutamate synthetase-dihydrofolate synthetase</fullName>
    </alternativeName>
    <alternativeName>
        <fullName evidence="14">Folylpolyglutamate synthetase</fullName>
    </alternativeName>
    <alternativeName>
        <fullName evidence="15">Tetrahydrofolylpolyglutamate synthase</fullName>
    </alternativeName>
</protein>
<dbReference type="InterPro" id="IPR036565">
    <property type="entry name" value="Mur-like_cat_sf"/>
</dbReference>